<dbReference type="InterPro" id="IPR019659">
    <property type="entry name" value="DUF2514"/>
</dbReference>
<dbReference type="Proteomes" id="UP001476583">
    <property type="component" value="Chromosome"/>
</dbReference>
<name>A0ABZ2RFB9_ECTME</name>
<keyword evidence="1" id="KW-0175">Coiled coil</keyword>
<feature type="coiled-coil region" evidence="1">
    <location>
        <begin position="43"/>
        <end position="102"/>
    </location>
</feature>
<sequence>MSWLRAVPVWAWACLGLSVLVLIQDSRLSDVRGEFAEYREGVERAAKEAAESALAERRRIEKELEEVDRHAIEEKQKYRADADRAQSELDRLSALFRAAERRAVQCGNSITAQLSETAERDARVRSDMLGRIGEAAAGYAEIADGRGVAGRACEKAYDSIKPK</sequence>
<reference evidence="2 3" key="1">
    <citation type="submission" date="2024-03" db="EMBL/GenBank/DDBJ databases">
        <title>Complete genome of BD2.</title>
        <authorList>
            <person name="Cao G."/>
        </authorList>
    </citation>
    <scope>NUCLEOTIDE SEQUENCE [LARGE SCALE GENOMIC DNA]</scope>
    <source>
        <strain evidence="2 3">BD2</strain>
    </source>
</reference>
<evidence type="ECO:0000256" key="1">
    <source>
        <dbReference type="SAM" id="Coils"/>
    </source>
</evidence>
<gene>
    <name evidence="2" type="ORF">WG219_11110</name>
</gene>
<dbReference type="EMBL" id="CP148074">
    <property type="protein sequence ID" value="WXL23904.1"/>
    <property type="molecule type" value="Genomic_DNA"/>
</dbReference>
<evidence type="ECO:0000313" key="3">
    <source>
        <dbReference type="Proteomes" id="UP001476583"/>
    </source>
</evidence>
<accession>A0ABZ2RFB9</accession>
<proteinExistence type="predicted"/>
<evidence type="ECO:0000313" key="2">
    <source>
        <dbReference type="EMBL" id="WXL23904.1"/>
    </source>
</evidence>
<dbReference type="Pfam" id="PF10721">
    <property type="entry name" value="DUF2514"/>
    <property type="match status" value="1"/>
</dbReference>
<keyword evidence="3" id="KW-1185">Reference proteome</keyword>
<protein>
    <submittedName>
        <fullName evidence="2">DUF2514 family protein</fullName>
    </submittedName>
</protein>
<organism evidence="2 3">
    <name type="scientific">Ectopseudomonas mendocina</name>
    <name type="common">Pseudomonas mendocina</name>
    <dbReference type="NCBI Taxonomy" id="300"/>
    <lineage>
        <taxon>Bacteria</taxon>
        <taxon>Pseudomonadati</taxon>
        <taxon>Pseudomonadota</taxon>
        <taxon>Gammaproteobacteria</taxon>
        <taxon>Pseudomonadales</taxon>
        <taxon>Pseudomonadaceae</taxon>
        <taxon>Ectopseudomonas</taxon>
    </lineage>
</organism>